<protein>
    <submittedName>
        <fullName evidence="2">DUF3397 domain-containing protein</fullName>
    </submittedName>
</protein>
<feature type="transmembrane region" description="Helical" evidence="1">
    <location>
        <begin position="105"/>
        <end position="124"/>
    </location>
</feature>
<sequence length="129" mass="14407">MIWHALVQAYAFIATVPVIPFLIVYFISLARGLDRKSSIQLAMDVTTVFLIGFVAGMLNTRLHSSFTLYFIILVMLVAGGLIGSAQNRLRGKVDAGKLVRAVWRLTFFCLVPLYLILMLLEIFLPSRSA</sequence>
<keyword evidence="1" id="KW-0472">Membrane</keyword>
<evidence type="ECO:0000313" key="2">
    <source>
        <dbReference type="EMBL" id="MFC5403044.1"/>
    </source>
</evidence>
<dbReference type="RefSeq" id="WP_378132044.1">
    <property type="nucleotide sequence ID" value="NZ_JBHSMI010000020.1"/>
</dbReference>
<gene>
    <name evidence="2" type="ORF">ACFPOF_09910</name>
</gene>
<keyword evidence="1" id="KW-0812">Transmembrane</keyword>
<accession>A0ABW0HP89</accession>
<feature type="transmembrane region" description="Helical" evidence="1">
    <location>
        <begin position="6"/>
        <end position="29"/>
    </location>
</feature>
<reference evidence="3" key="1">
    <citation type="journal article" date="2019" name="Int. J. Syst. Evol. Microbiol.">
        <title>The Global Catalogue of Microorganisms (GCM) 10K type strain sequencing project: providing services to taxonomists for standard genome sequencing and annotation.</title>
        <authorList>
            <consortium name="The Broad Institute Genomics Platform"/>
            <consortium name="The Broad Institute Genome Sequencing Center for Infectious Disease"/>
            <person name="Wu L."/>
            <person name="Ma J."/>
        </authorList>
    </citation>
    <scope>NUCLEOTIDE SEQUENCE [LARGE SCALE GENOMIC DNA]</scope>
    <source>
        <strain evidence="3">CGMCC 1.18575</strain>
    </source>
</reference>
<dbReference type="EMBL" id="JBHSMI010000020">
    <property type="protein sequence ID" value="MFC5403044.1"/>
    <property type="molecule type" value="Genomic_DNA"/>
</dbReference>
<comment type="caution">
    <text evidence="2">The sequence shown here is derived from an EMBL/GenBank/DDBJ whole genome shotgun (WGS) entry which is preliminary data.</text>
</comment>
<keyword evidence="1" id="KW-1133">Transmembrane helix</keyword>
<proteinExistence type="predicted"/>
<name>A0ABW0HP89_9BACL</name>
<feature type="transmembrane region" description="Helical" evidence="1">
    <location>
        <begin position="41"/>
        <end position="60"/>
    </location>
</feature>
<dbReference type="Proteomes" id="UP001596113">
    <property type="component" value="Unassembled WGS sequence"/>
</dbReference>
<organism evidence="2 3">
    <name type="scientific">Cohnella soli</name>
    <dbReference type="NCBI Taxonomy" id="425005"/>
    <lineage>
        <taxon>Bacteria</taxon>
        <taxon>Bacillati</taxon>
        <taxon>Bacillota</taxon>
        <taxon>Bacilli</taxon>
        <taxon>Bacillales</taxon>
        <taxon>Paenibacillaceae</taxon>
        <taxon>Cohnella</taxon>
    </lineage>
</organism>
<dbReference type="InterPro" id="IPR024515">
    <property type="entry name" value="DUF3397"/>
</dbReference>
<evidence type="ECO:0000313" key="3">
    <source>
        <dbReference type="Proteomes" id="UP001596113"/>
    </source>
</evidence>
<evidence type="ECO:0000256" key="1">
    <source>
        <dbReference type="SAM" id="Phobius"/>
    </source>
</evidence>
<dbReference type="Pfam" id="PF11877">
    <property type="entry name" value="DUF3397"/>
    <property type="match status" value="1"/>
</dbReference>
<feature type="transmembrane region" description="Helical" evidence="1">
    <location>
        <begin position="66"/>
        <end position="85"/>
    </location>
</feature>
<keyword evidence="3" id="KW-1185">Reference proteome</keyword>